<dbReference type="Proteomes" id="UP000789508">
    <property type="component" value="Unassembled WGS sequence"/>
</dbReference>
<reference evidence="1" key="1">
    <citation type="submission" date="2021-06" db="EMBL/GenBank/DDBJ databases">
        <authorList>
            <person name="Kallberg Y."/>
            <person name="Tangrot J."/>
            <person name="Rosling A."/>
        </authorList>
    </citation>
    <scope>NUCLEOTIDE SEQUENCE</scope>
    <source>
        <strain evidence="1">FL130A</strain>
    </source>
</reference>
<accession>A0A9N9HH67</accession>
<evidence type="ECO:0000313" key="1">
    <source>
        <dbReference type="EMBL" id="CAG8673698.1"/>
    </source>
</evidence>
<feature type="non-terminal residue" evidence="1">
    <location>
        <position position="222"/>
    </location>
</feature>
<dbReference type="AlphaFoldDB" id="A0A9N9HH67"/>
<comment type="caution">
    <text evidence="1">The sequence shown here is derived from an EMBL/GenBank/DDBJ whole genome shotgun (WGS) entry which is preliminary data.</text>
</comment>
<proteinExistence type="predicted"/>
<sequence length="222" mass="25605">MSEKELCDPRTKDAHIEKYRICEKLVGSEPQTNISSPTDPHIEKEPIFVTKKDKKKTKAIIREQPDIDIVLETLDISDYEEIAEIEPESNDEETIIDYSAPDIESRDEEIFEDIENLEDFRLDICINNYATCSECNKLYEPDKVSTKLPGQILICLNCNFVKYPSHPMSKMRQPCNQQLAKEVPTKEGTLYRPLLTYPTISIKHQLKLLYGQPGFEASCRKC</sequence>
<gene>
    <name evidence="1" type="ORF">ALEPTO_LOCUS10676</name>
</gene>
<protein>
    <submittedName>
        <fullName evidence="1">8803_t:CDS:1</fullName>
    </submittedName>
</protein>
<dbReference type="OrthoDB" id="2303622at2759"/>
<evidence type="ECO:0000313" key="2">
    <source>
        <dbReference type="Proteomes" id="UP000789508"/>
    </source>
</evidence>
<keyword evidence="2" id="KW-1185">Reference proteome</keyword>
<organism evidence="1 2">
    <name type="scientific">Ambispora leptoticha</name>
    <dbReference type="NCBI Taxonomy" id="144679"/>
    <lineage>
        <taxon>Eukaryota</taxon>
        <taxon>Fungi</taxon>
        <taxon>Fungi incertae sedis</taxon>
        <taxon>Mucoromycota</taxon>
        <taxon>Glomeromycotina</taxon>
        <taxon>Glomeromycetes</taxon>
        <taxon>Archaeosporales</taxon>
        <taxon>Ambisporaceae</taxon>
        <taxon>Ambispora</taxon>
    </lineage>
</organism>
<name>A0A9N9HH67_9GLOM</name>
<dbReference type="EMBL" id="CAJVPS010012844">
    <property type="protein sequence ID" value="CAG8673698.1"/>
    <property type="molecule type" value="Genomic_DNA"/>
</dbReference>